<dbReference type="EMBL" id="NEDP02004182">
    <property type="protein sequence ID" value="OWF46454.1"/>
    <property type="molecule type" value="Genomic_DNA"/>
</dbReference>
<feature type="compositionally biased region" description="Pro residues" evidence="1">
    <location>
        <begin position="89"/>
        <end position="99"/>
    </location>
</feature>
<protein>
    <submittedName>
        <fullName evidence="2">IQ domain-containing protein K</fullName>
    </submittedName>
</protein>
<dbReference type="PROSITE" id="PS50096">
    <property type="entry name" value="IQ"/>
    <property type="match status" value="1"/>
</dbReference>
<proteinExistence type="predicted"/>
<organism evidence="2 3">
    <name type="scientific">Mizuhopecten yessoensis</name>
    <name type="common">Japanese scallop</name>
    <name type="synonym">Patinopecten yessoensis</name>
    <dbReference type="NCBI Taxonomy" id="6573"/>
    <lineage>
        <taxon>Eukaryota</taxon>
        <taxon>Metazoa</taxon>
        <taxon>Spiralia</taxon>
        <taxon>Lophotrochozoa</taxon>
        <taxon>Mollusca</taxon>
        <taxon>Bivalvia</taxon>
        <taxon>Autobranchia</taxon>
        <taxon>Pteriomorphia</taxon>
        <taxon>Pectinida</taxon>
        <taxon>Pectinoidea</taxon>
        <taxon>Pectinidae</taxon>
        <taxon>Mizuhopecten</taxon>
    </lineage>
</organism>
<sequence>MAVITRVPPKNLWDEIVKEFASHKPPFREDDDMSVRTDYIDYNPAKHNPVFYGKMHERVTTDNDPMKDFNPATTHPSCVGFAFTEKPPESPPPPPTPPPPKEKCNPREYLEHYVFPILLPALEEMLRQAKKEKCLERKRTKFNALDFLTEYLYKRNSLHSGRENVQLEEIPFVKEWLKDHPRPPLPLSLIWTEDEAVLIIQSYWRGYLVRREPEVQELRQWQREWKEENSNISRRVSDFWEKKMPDGDKPTPNASEDVLTGEGTPITVQSPTKQAETK</sequence>
<feature type="compositionally biased region" description="Polar residues" evidence="1">
    <location>
        <begin position="266"/>
        <end position="278"/>
    </location>
</feature>
<dbReference type="CDD" id="cd22969">
    <property type="entry name" value="DD_IQCK"/>
    <property type="match status" value="1"/>
</dbReference>
<name>A0A210QCL2_MIZYE</name>
<gene>
    <name evidence="2" type="ORF">KP79_PYT05200</name>
</gene>
<dbReference type="STRING" id="6573.A0A210QCL2"/>
<dbReference type="AlphaFoldDB" id="A0A210QCL2"/>
<dbReference type="SMART" id="SM00015">
    <property type="entry name" value="IQ"/>
    <property type="match status" value="1"/>
</dbReference>
<accession>A0A210QCL2</accession>
<dbReference type="Gene3D" id="1.20.890.10">
    <property type="entry name" value="cAMP-dependent protein kinase regulatory subunit, dimerization-anchoring domain"/>
    <property type="match status" value="1"/>
</dbReference>
<dbReference type="InterPro" id="IPR043408">
    <property type="entry name" value="IQCK"/>
</dbReference>
<keyword evidence="3" id="KW-1185">Reference proteome</keyword>
<dbReference type="InterPro" id="IPR000048">
    <property type="entry name" value="IQ_motif_EF-hand-BS"/>
</dbReference>
<reference evidence="2 3" key="1">
    <citation type="journal article" date="2017" name="Nat. Ecol. Evol.">
        <title>Scallop genome provides insights into evolution of bilaterian karyotype and development.</title>
        <authorList>
            <person name="Wang S."/>
            <person name="Zhang J."/>
            <person name="Jiao W."/>
            <person name="Li J."/>
            <person name="Xun X."/>
            <person name="Sun Y."/>
            <person name="Guo X."/>
            <person name="Huan P."/>
            <person name="Dong B."/>
            <person name="Zhang L."/>
            <person name="Hu X."/>
            <person name="Sun X."/>
            <person name="Wang J."/>
            <person name="Zhao C."/>
            <person name="Wang Y."/>
            <person name="Wang D."/>
            <person name="Huang X."/>
            <person name="Wang R."/>
            <person name="Lv J."/>
            <person name="Li Y."/>
            <person name="Zhang Z."/>
            <person name="Liu B."/>
            <person name="Lu W."/>
            <person name="Hui Y."/>
            <person name="Liang J."/>
            <person name="Zhou Z."/>
            <person name="Hou R."/>
            <person name="Li X."/>
            <person name="Liu Y."/>
            <person name="Li H."/>
            <person name="Ning X."/>
            <person name="Lin Y."/>
            <person name="Zhao L."/>
            <person name="Xing Q."/>
            <person name="Dou J."/>
            <person name="Li Y."/>
            <person name="Mao J."/>
            <person name="Guo H."/>
            <person name="Dou H."/>
            <person name="Li T."/>
            <person name="Mu C."/>
            <person name="Jiang W."/>
            <person name="Fu Q."/>
            <person name="Fu X."/>
            <person name="Miao Y."/>
            <person name="Liu J."/>
            <person name="Yu Q."/>
            <person name="Li R."/>
            <person name="Liao H."/>
            <person name="Li X."/>
            <person name="Kong Y."/>
            <person name="Jiang Z."/>
            <person name="Chourrout D."/>
            <person name="Li R."/>
            <person name="Bao Z."/>
        </authorList>
    </citation>
    <scope>NUCLEOTIDE SEQUENCE [LARGE SCALE GENOMIC DNA]</scope>
    <source>
        <strain evidence="2 3">PY_sf001</strain>
    </source>
</reference>
<dbReference type="Pfam" id="PF00612">
    <property type="entry name" value="IQ"/>
    <property type="match status" value="1"/>
</dbReference>
<feature type="region of interest" description="Disordered" evidence="1">
    <location>
        <begin position="238"/>
        <end position="278"/>
    </location>
</feature>
<dbReference type="OrthoDB" id="2155538at2759"/>
<dbReference type="Proteomes" id="UP000242188">
    <property type="component" value="Unassembled WGS sequence"/>
</dbReference>
<dbReference type="PANTHER" id="PTHR34927">
    <property type="entry name" value="IQ DOMAIN-CONTAINING PROTEIN K"/>
    <property type="match status" value="1"/>
</dbReference>
<evidence type="ECO:0000313" key="2">
    <source>
        <dbReference type="EMBL" id="OWF46454.1"/>
    </source>
</evidence>
<feature type="region of interest" description="Disordered" evidence="1">
    <location>
        <begin position="80"/>
        <end position="104"/>
    </location>
</feature>
<evidence type="ECO:0000256" key="1">
    <source>
        <dbReference type="SAM" id="MobiDB-lite"/>
    </source>
</evidence>
<comment type="caution">
    <text evidence="2">The sequence shown here is derived from an EMBL/GenBank/DDBJ whole genome shotgun (WGS) entry which is preliminary data.</text>
</comment>
<evidence type="ECO:0000313" key="3">
    <source>
        <dbReference type="Proteomes" id="UP000242188"/>
    </source>
</evidence>
<feature type="compositionally biased region" description="Basic and acidic residues" evidence="1">
    <location>
        <begin position="238"/>
        <end position="249"/>
    </location>
</feature>
<dbReference type="PANTHER" id="PTHR34927:SF1">
    <property type="entry name" value="IQ DOMAIN-CONTAINING PROTEIN K"/>
    <property type="match status" value="1"/>
</dbReference>